<gene>
    <name evidence="1" type="ORF">GPM918_LOCUS32739</name>
    <name evidence="2" type="ORF">SRO942_LOCUS33413</name>
</gene>
<dbReference type="EMBL" id="CAJOBC010082329">
    <property type="protein sequence ID" value="CAF4284508.1"/>
    <property type="molecule type" value="Genomic_DNA"/>
</dbReference>
<dbReference type="AlphaFoldDB" id="A0A815KDY1"/>
<accession>A0A815KDY1</accession>
<dbReference type="EMBL" id="CAJNOQ010016925">
    <property type="protein sequence ID" value="CAF1389810.1"/>
    <property type="molecule type" value="Genomic_DNA"/>
</dbReference>
<name>A0A815KDY1_9BILA</name>
<proteinExistence type="predicted"/>
<reference evidence="1" key="1">
    <citation type="submission" date="2021-02" db="EMBL/GenBank/DDBJ databases">
        <authorList>
            <person name="Nowell W R."/>
        </authorList>
    </citation>
    <scope>NUCLEOTIDE SEQUENCE</scope>
</reference>
<dbReference type="Proteomes" id="UP000681722">
    <property type="component" value="Unassembled WGS sequence"/>
</dbReference>
<dbReference type="Proteomes" id="UP000663829">
    <property type="component" value="Unassembled WGS sequence"/>
</dbReference>
<comment type="caution">
    <text evidence="1">The sequence shown here is derived from an EMBL/GenBank/DDBJ whole genome shotgun (WGS) entry which is preliminary data.</text>
</comment>
<keyword evidence="3" id="KW-1185">Reference proteome</keyword>
<evidence type="ECO:0000313" key="3">
    <source>
        <dbReference type="Proteomes" id="UP000663829"/>
    </source>
</evidence>
<organism evidence="1 3">
    <name type="scientific">Didymodactylos carnosus</name>
    <dbReference type="NCBI Taxonomy" id="1234261"/>
    <lineage>
        <taxon>Eukaryota</taxon>
        <taxon>Metazoa</taxon>
        <taxon>Spiralia</taxon>
        <taxon>Gnathifera</taxon>
        <taxon>Rotifera</taxon>
        <taxon>Eurotatoria</taxon>
        <taxon>Bdelloidea</taxon>
        <taxon>Philodinida</taxon>
        <taxon>Philodinidae</taxon>
        <taxon>Didymodactylos</taxon>
    </lineage>
</organism>
<evidence type="ECO:0000313" key="1">
    <source>
        <dbReference type="EMBL" id="CAF1389810.1"/>
    </source>
</evidence>
<protein>
    <submittedName>
        <fullName evidence="1">Uncharacterized protein</fullName>
    </submittedName>
</protein>
<feature type="non-terminal residue" evidence="1">
    <location>
        <position position="1"/>
    </location>
</feature>
<sequence>MSAIFTPSSRMTNKQYVIAPHAILTIDNTSTTILTLLNTTTSIKRIPQGTTLGQIKNHEDNTCCYVRHNSCSIQPQHTTSITTPNPILSKSKSYSSIHSTMHELTSHLPRQQQDQILSILVKHKSVFDTSKTSIMNTNNISHRIPILPQHQPIQSYPYHSDGSYKTFSRLEIAATLIMYKVKHKISANAIDDICSFLRLLGLQQCPPKD</sequence>
<evidence type="ECO:0000313" key="2">
    <source>
        <dbReference type="EMBL" id="CAF4284508.1"/>
    </source>
</evidence>